<dbReference type="PRINTS" id="PR00081">
    <property type="entry name" value="GDHRDH"/>
</dbReference>
<keyword evidence="2" id="KW-0560">Oxidoreductase</keyword>
<gene>
    <name evidence="5" type="ORF">WQQ_25940</name>
</gene>
<dbReference type="InterPro" id="IPR036291">
    <property type="entry name" value="NAD(P)-bd_dom_sf"/>
</dbReference>
<dbReference type="EMBL" id="AKGD01000002">
    <property type="protein sequence ID" value="EIT69012.1"/>
    <property type="molecule type" value="Genomic_DNA"/>
</dbReference>
<dbReference type="Pfam" id="PF00106">
    <property type="entry name" value="adh_short"/>
    <property type="match status" value="1"/>
</dbReference>
<accession>I7ZBK6</accession>
<comment type="caution">
    <text evidence="5">The sequence shown here is derived from an EMBL/GenBank/DDBJ whole genome shotgun (WGS) entry which is preliminary data.</text>
</comment>
<dbReference type="PRINTS" id="PR00080">
    <property type="entry name" value="SDRFAMILY"/>
</dbReference>
<dbReference type="Gene3D" id="3.40.50.720">
    <property type="entry name" value="NAD(P)-binding Rossmann-like Domain"/>
    <property type="match status" value="1"/>
</dbReference>
<evidence type="ECO:0000256" key="2">
    <source>
        <dbReference type="ARBA" id="ARBA00023002"/>
    </source>
</evidence>
<dbReference type="RefSeq" id="WP_007185537.1">
    <property type="nucleotide sequence ID" value="NZ_AKGD01000002.1"/>
</dbReference>
<dbReference type="InterPro" id="IPR020904">
    <property type="entry name" value="Sc_DH/Rdtase_CS"/>
</dbReference>
<dbReference type="PIRSF" id="PIRSF000126">
    <property type="entry name" value="11-beta-HSD1"/>
    <property type="match status" value="1"/>
</dbReference>
<keyword evidence="6" id="KW-1185">Reference proteome</keyword>
<evidence type="ECO:0000313" key="5">
    <source>
        <dbReference type="EMBL" id="EIT69012.1"/>
    </source>
</evidence>
<reference evidence="5 6" key="1">
    <citation type="journal article" date="2012" name="J. Bacteriol.">
        <title>Genome Sequence of n-Alkane-Degrading Hydrocarboniphaga effusa Strain AP103T (ATCC BAA-332T).</title>
        <authorList>
            <person name="Chang H.K."/>
            <person name="Zylstra G.J."/>
            <person name="Chae J.C."/>
        </authorList>
    </citation>
    <scope>NUCLEOTIDE SEQUENCE [LARGE SCALE GENOMIC DNA]</scope>
    <source>
        <strain evidence="5 6">AP103</strain>
    </source>
</reference>
<comment type="similarity">
    <text evidence="1 3">Belongs to the short-chain dehydrogenases/reductases (SDR) family.</text>
</comment>
<dbReference type="STRING" id="1172194.WQQ_25940"/>
<dbReference type="GO" id="GO:0016020">
    <property type="term" value="C:membrane"/>
    <property type="evidence" value="ECO:0007669"/>
    <property type="project" value="TreeGrafter"/>
</dbReference>
<dbReference type="GO" id="GO:0016491">
    <property type="term" value="F:oxidoreductase activity"/>
    <property type="evidence" value="ECO:0007669"/>
    <property type="project" value="UniProtKB-KW"/>
</dbReference>
<dbReference type="Proteomes" id="UP000003704">
    <property type="component" value="Unassembled WGS sequence"/>
</dbReference>
<dbReference type="PANTHER" id="PTHR44196:SF2">
    <property type="entry name" value="SHORT-CHAIN DEHYDROGENASE-RELATED"/>
    <property type="match status" value="1"/>
</dbReference>
<feature type="domain" description="Ketoreductase" evidence="4">
    <location>
        <begin position="3"/>
        <end position="183"/>
    </location>
</feature>
<dbReference type="PROSITE" id="PS00061">
    <property type="entry name" value="ADH_SHORT"/>
    <property type="match status" value="1"/>
</dbReference>
<name>I7ZBK6_9GAMM</name>
<protein>
    <recommendedName>
        <fullName evidence="4">Ketoreductase domain-containing protein</fullName>
    </recommendedName>
</protein>
<dbReference type="PANTHER" id="PTHR44196">
    <property type="entry name" value="DEHYDROGENASE/REDUCTASE SDR FAMILY MEMBER 7B"/>
    <property type="match status" value="1"/>
</dbReference>
<evidence type="ECO:0000259" key="4">
    <source>
        <dbReference type="SMART" id="SM00822"/>
    </source>
</evidence>
<organism evidence="5 6">
    <name type="scientific">Hydrocarboniphaga effusa AP103</name>
    <dbReference type="NCBI Taxonomy" id="1172194"/>
    <lineage>
        <taxon>Bacteria</taxon>
        <taxon>Pseudomonadati</taxon>
        <taxon>Pseudomonadota</taxon>
        <taxon>Gammaproteobacteria</taxon>
        <taxon>Nevskiales</taxon>
        <taxon>Nevskiaceae</taxon>
        <taxon>Hydrocarboniphaga</taxon>
    </lineage>
</organism>
<evidence type="ECO:0000256" key="3">
    <source>
        <dbReference type="RuleBase" id="RU000363"/>
    </source>
</evidence>
<dbReference type="CDD" id="cd05233">
    <property type="entry name" value="SDR_c"/>
    <property type="match status" value="1"/>
</dbReference>
<evidence type="ECO:0000256" key="1">
    <source>
        <dbReference type="ARBA" id="ARBA00006484"/>
    </source>
</evidence>
<dbReference type="SMART" id="SM00822">
    <property type="entry name" value="PKS_KR"/>
    <property type="match status" value="1"/>
</dbReference>
<dbReference type="InterPro" id="IPR002347">
    <property type="entry name" value="SDR_fam"/>
</dbReference>
<sequence>MTAYALVTGATSGIGLALAETLAARGRSLILVGRRAEALATIGQQLRSANGVEVIERVCDLADAQQVTQLLDALEAEALEIDLLVNNAGFTTSGSFVDNSWQSERDLLQVNVLALVALCHRIGRRMAAAGRGQILNVSSVSGFMPGPWMSNYAASKSYVLIFSESLREELAPRGVSVSVLCPGTTRSPFFDKAGIQIEKAAPDALIMSATDVARITVDALARKPAIIIPRFHNKLLAISPRLGPRWLLRKVVGALYRSVATQ</sequence>
<proteinExistence type="inferred from homology"/>
<dbReference type="OrthoDB" id="9808814at2"/>
<dbReference type="SUPFAM" id="SSF51735">
    <property type="entry name" value="NAD(P)-binding Rossmann-fold domains"/>
    <property type="match status" value="1"/>
</dbReference>
<evidence type="ECO:0000313" key="6">
    <source>
        <dbReference type="Proteomes" id="UP000003704"/>
    </source>
</evidence>
<dbReference type="InterPro" id="IPR057326">
    <property type="entry name" value="KR_dom"/>
</dbReference>
<dbReference type="AlphaFoldDB" id="I7ZBK6"/>